<feature type="domain" description="Amine oxidase" evidence="6">
    <location>
        <begin position="497"/>
        <end position="917"/>
    </location>
</feature>
<dbReference type="EMBL" id="LWDX02020512">
    <property type="protein sequence ID" value="OEL32729.1"/>
    <property type="molecule type" value="Genomic_DNA"/>
</dbReference>
<comment type="caution">
    <text evidence="7">The sequence shown here is derived from an EMBL/GenBank/DDBJ whole genome shotgun (WGS) entry which is preliminary data.</text>
</comment>
<feature type="binding site" evidence="5">
    <location>
        <position position="706"/>
    </location>
    <ligand>
        <name>FAD</name>
        <dbReference type="ChEBI" id="CHEBI:57692"/>
    </ligand>
</feature>
<organism evidence="7 8">
    <name type="scientific">Dichanthelium oligosanthes</name>
    <dbReference type="NCBI Taxonomy" id="888268"/>
    <lineage>
        <taxon>Eukaryota</taxon>
        <taxon>Viridiplantae</taxon>
        <taxon>Streptophyta</taxon>
        <taxon>Embryophyta</taxon>
        <taxon>Tracheophyta</taxon>
        <taxon>Spermatophyta</taxon>
        <taxon>Magnoliopsida</taxon>
        <taxon>Liliopsida</taxon>
        <taxon>Poales</taxon>
        <taxon>Poaceae</taxon>
        <taxon>PACMAD clade</taxon>
        <taxon>Panicoideae</taxon>
        <taxon>Panicodae</taxon>
        <taxon>Paniceae</taxon>
        <taxon>Dichantheliinae</taxon>
        <taxon>Dichanthelium</taxon>
    </lineage>
</organism>
<dbReference type="STRING" id="888268.A0A1E5W5N3"/>
<proteinExistence type="inferred from homology"/>
<comment type="similarity">
    <text evidence="3">Belongs to the flavin monoamine oxidase family.</text>
</comment>
<dbReference type="GO" id="GO:0046208">
    <property type="term" value="P:spermine catabolic process"/>
    <property type="evidence" value="ECO:0007669"/>
    <property type="project" value="UniProtKB-UniPathway"/>
</dbReference>
<dbReference type="Pfam" id="PF01593">
    <property type="entry name" value="Amino_oxidase"/>
    <property type="match status" value="2"/>
</dbReference>
<comment type="cofactor">
    <cofactor evidence="1">
        <name>FAD</name>
        <dbReference type="ChEBI" id="CHEBI:57692"/>
    </cofactor>
</comment>
<feature type="binding site" evidence="5">
    <location>
        <position position="812"/>
    </location>
    <ligand>
        <name>substrate</name>
    </ligand>
</feature>
<dbReference type="Gene3D" id="3.50.50.60">
    <property type="entry name" value="FAD/NAD(P)-binding domain"/>
    <property type="match status" value="2"/>
</dbReference>
<keyword evidence="4" id="KW-0560">Oxidoreductase</keyword>
<protein>
    <submittedName>
        <fullName evidence="7">Putative polyamine oxidase 2</fullName>
    </submittedName>
</protein>
<dbReference type="InterPro" id="IPR002937">
    <property type="entry name" value="Amino_oxidase"/>
</dbReference>
<accession>A0A1E5W5N3</accession>
<dbReference type="GO" id="GO:0050660">
    <property type="term" value="F:flavin adenine dinucleotide binding"/>
    <property type="evidence" value="ECO:0007669"/>
    <property type="project" value="UniProtKB-ARBA"/>
</dbReference>
<dbReference type="SUPFAM" id="SSF54373">
    <property type="entry name" value="FAD-linked reductases, C-terminal domain"/>
    <property type="match status" value="2"/>
</dbReference>
<name>A0A1E5W5N3_9POAL</name>
<evidence type="ECO:0000256" key="1">
    <source>
        <dbReference type="ARBA" id="ARBA00001974"/>
    </source>
</evidence>
<dbReference type="PRINTS" id="PR00757">
    <property type="entry name" value="AMINEOXDASEF"/>
</dbReference>
<dbReference type="Gene3D" id="3.90.660.10">
    <property type="match status" value="2"/>
</dbReference>
<feature type="domain" description="Amine oxidase" evidence="6">
    <location>
        <begin position="25"/>
        <end position="402"/>
    </location>
</feature>
<dbReference type="InterPro" id="IPR001613">
    <property type="entry name" value="Flavin_amine_oxidase"/>
</dbReference>
<keyword evidence="8" id="KW-1185">Reference proteome</keyword>
<dbReference type="InterPro" id="IPR050281">
    <property type="entry name" value="Flavin_monoamine_oxidase"/>
</dbReference>
<dbReference type="Proteomes" id="UP000095767">
    <property type="component" value="Unassembled WGS sequence"/>
</dbReference>
<gene>
    <name evidence="7" type="ORF">BAE44_0006248</name>
</gene>
<evidence type="ECO:0000256" key="2">
    <source>
        <dbReference type="ARBA" id="ARBA00004723"/>
    </source>
</evidence>
<evidence type="ECO:0000256" key="4">
    <source>
        <dbReference type="ARBA" id="ARBA00023002"/>
    </source>
</evidence>
<dbReference type="PANTHER" id="PTHR10742">
    <property type="entry name" value="FLAVIN MONOAMINE OXIDASE"/>
    <property type="match status" value="1"/>
</dbReference>
<feature type="binding site" evidence="5">
    <location>
        <position position="498"/>
    </location>
    <ligand>
        <name>FAD</name>
        <dbReference type="ChEBI" id="CHEBI:57692"/>
    </ligand>
</feature>
<evidence type="ECO:0000256" key="5">
    <source>
        <dbReference type="PIRSR" id="PIRSR601613-1"/>
    </source>
</evidence>
<comment type="pathway">
    <text evidence="2">Amine and polyamine degradation; spermine degradation.</text>
</comment>
<evidence type="ECO:0000313" key="7">
    <source>
        <dbReference type="EMBL" id="OEL32729.1"/>
    </source>
</evidence>
<evidence type="ECO:0000313" key="8">
    <source>
        <dbReference type="Proteomes" id="UP000095767"/>
    </source>
</evidence>
<dbReference type="GO" id="GO:0005777">
    <property type="term" value="C:peroxisome"/>
    <property type="evidence" value="ECO:0007669"/>
    <property type="project" value="TreeGrafter"/>
</dbReference>
<evidence type="ECO:0000259" key="6">
    <source>
        <dbReference type="Pfam" id="PF01593"/>
    </source>
</evidence>
<dbReference type="SUPFAM" id="SSF51905">
    <property type="entry name" value="FAD/NAD(P)-binding domain"/>
    <property type="match status" value="2"/>
</dbReference>
<dbReference type="PANTHER" id="PTHR10742:SF264">
    <property type="entry name" value="POLYAMINE OXIDASE 4"/>
    <property type="match status" value="1"/>
</dbReference>
<dbReference type="InterPro" id="IPR036188">
    <property type="entry name" value="FAD/NAD-bd_sf"/>
</dbReference>
<reference evidence="7 8" key="1">
    <citation type="submission" date="2016-09" db="EMBL/GenBank/DDBJ databases">
        <title>The draft genome of Dichanthelium oligosanthes: A C3 panicoid grass species.</title>
        <authorList>
            <person name="Studer A.J."/>
            <person name="Schnable J.C."/>
            <person name="Brutnell T.P."/>
        </authorList>
    </citation>
    <scope>NUCLEOTIDE SEQUENCE [LARGE SCALE GENOMIC DNA]</scope>
    <source>
        <strain evidence="8">cv. Kellogg 1175</strain>
        <tissue evidence="7">Leaf</tissue>
    </source>
</reference>
<dbReference type="GO" id="GO:0046592">
    <property type="term" value="F:polyamine oxidase activity"/>
    <property type="evidence" value="ECO:0007669"/>
    <property type="project" value="TreeGrafter"/>
</dbReference>
<sequence length="951" mass="104230">MDKAIGFWVPMRIGLLAADRGLNRMSVLHGVCNENSLAPLIRMLGLRLYRTSGDNSVLYDHDLESYALFDKNGQQVPQEIVTKVGETFEKILMETVKVRDEHANDMALIQAMGIVLDRNPHLKLEGLEYEVLQWCICRLEAWFATDTDNISLKNWDQEHVLTGGHGLMVNGYDPVIKALARDLDIHLNHRVTKIIQRYNKVIVCVEDGASFVADAAIITVPLGVLKANIIKFEPELPNEKLSAIADLGVGIENKIALKFNTVFWPNVEVLGRVAPTSNACGYFLNLHKATGNPVLVCMVAGRFAYEIEKLSDEESVNFVMSQLRKMLPEATEPVQYLVSRWGSDPNSLGSYSCDLVGKPADLYERLCAPVGNLFFAGEAACIDHSGSVHGAYSSGIAAAEDCRRRLSTQLGISDLFQVGKIVVREEMTEVMVPFQISRLTEELSVARSSFSSSCSSFVAAAEAGMDPNGLKTGGLLLPTVERRCTSPPSVIVIGGGISGVAAARALSNSSFKVTILESRDRIGGRVHTDYSFGCPIDMGASWLHGVCNENSLAPLIGYLGLRLYRTSDDNSVLYDHDLESYALFDKDGNQVPKETVDKVGETFERILEETVKVRDEQEHDMPLLQAISIVFERHPNLKLEGLDNQVLQWCVCRLEAWFAADADEISLKNWDQEHVLTGGHGLMVNGYYPVIEALAQGLDIRLNQRVTRITRQYNGVKVTTEDGTNYFADACIITVPLGVLKANIIKFEPELPPWKSSAIADLGVGIENKIAMHFDSVFWPNVEVLGITGPTPKACGYFLNLHKATGNPVLVYMAAGRFAQEVEKLSDKGAVDLVVSHLKKMLPDATEPTKYLVSRWGSDPNSLGSYSCDLVGKPADVCARFSAPVENLYFAGEAASADHSGSVHGAYSSGLAAAEECRERLLTLKGVPDLVQVAAWEELAGTMAPLQICRT</sequence>
<dbReference type="UniPathway" id="UPA00211"/>
<dbReference type="OrthoDB" id="5046242at2759"/>
<evidence type="ECO:0000256" key="3">
    <source>
        <dbReference type="ARBA" id="ARBA00005995"/>
    </source>
</evidence>
<dbReference type="AlphaFoldDB" id="A0A1E5W5N3"/>